<dbReference type="AlphaFoldDB" id="A0A914E3Y0"/>
<dbReference type="Proteomes" id="UP000887540">
    <property type="component" value="Unplaced"/>
</dbReference>
<reference evidence="2" key="1">
    <citation type="submission" date="2022-11" db="UniProtKB">
        <authorList>
            <consortium name="WormBaseParasite"/>
        </authorList>
    </citation>
    <scope>IDENTIFICATION</scope>
</reference>
<organism evidence="1 2">
    <name type="scientific">Acrobeloides nanus</name>
    <dbReference type="NCBI Taxonomy" id="290746"/>
    <lineage>
        <taxon>Eukaryota</taxon>
        <taxon>Metazoa</taxon>
        <taxon>Ecdysozoa</taxon>
        <taxon>Nematoda</taxon>
        <taxon>Chromadorea</taxon>
        <taxon>Rhabditida</taxon>
        <taxon>Tylenchina</taxon>
        <taxon>Cephalobomorpha</taxon>
        <taxon>Cephaloboidea</taxon>
        <taxon>Cephalobidae</taxon>
        <taxon>Acrobeloides</taxon>
    </lineage>
</organism>
<accession>A0A914E3Y0</accession>
<keyword evidence="1" id="KW-1185">Reference proteome</keyword>
<name>A0A914E3Y0_9BILA</name>
<dbReference type="WBParaSite" id="ACRNAN_scaffold538.g32795.t1">
    <property type="protein sequence ID" value="ACRNAN_scaffold538.g32795.t1"/>
    <property type="gene ID" value="ACRNAN_scaffold538.g32795"/>
</dbReference>
<evidence type="ECO:0000313" key="1">
    <source>
        <dbReference type="Proteomes" id="UP000887540"/>
    </source>
</evidence>
<evidence type="ECO:0000313" key="2">
    <source>
        <dbReference type="WBParaSite" id="ACRNAN_scaffold538.g32795.t1"/>
    </source>
</evidence>
<protein>
    <submittedName>
        <fullName evidence="2">Uncharacterized protein</fullName>
    </submittedName>
</protein>
<sequence length="306" mass="35709">MLLCYVCIMGYTKDNLLDSIRSRSVEIYEQYKKFPLFSNYWKSALIPGDPLLTDKRFIDWFSKKTGIPRPFLSSKSFRKGFATAIANETLLNDSNATDNEVLSRVRSTANWLGKVAKRYYPQDQQVQLGSHRVYGKSVDIPLMESITQKSAVSVFLSKKFLAIKMTRAEENEIKKIYNMERTRKAEQARNNSVDKKRMEELLGATAKKLIKELSEDDQKEYYKCQTSVNRIEVKVHNQVLTKYEDIRDKITRKRWLRTVDKITIEERFIPLKVQERFSSNLDFEQLQAKFSSIVIPPPTRDLSFIG</sequence>
<proteinExistence type="predicted"/>